<gene>
    <name evidence="3" type="ORF">TGP89_267470</name>
</gene>
<dbReference type="InterPro" id="IPR002059">
    <property type="entry name" value="CSP_DNA-bd"/>
</dbReference>
<comment type="caution">
    <text evidence="3">The sequence shown here is derived from an EMBL/GenBank/DDBJ whole genome shotgun (WGS) entry which is preliminary data.</text>
</comment>
<proteinExistence type="predicted"/>
<feature type="domain" description="CSD" evidence="2">
    <location>
        <begin position="57"/>
        <end position="126"/>
    </location>
</feature>
<sequence>MRTGPSNHKPHLVCSFNIQVLVLLTLKGLLLRVPCIRVMSHVMPAGSPAAFCQTGVMLPATFAWARWQCHAGHGYGFITAEDGTDLFVHQSEIRAEGFRNLAEGEQVEFVIQTGNDGRKKAVNVTGPNGSYVQGENRRQEGRFGGNGEGYGGEYDRRGGGASSGYGGRGYGGGYEQDRHSGGDYGGGSY</sequence>
<reference evidence="3 4" key="1">
    <citation type="submission" date="2014-03" db="EMBL/GenBank/DDBJ databases">
        <authorList>
            <person name="Sibley D."/>
            <person name="Venepally P."/>
            <person name="Karamycheva S."/>
            <person name="Hadjithomas M."/>
            <person name="Khan A."/>
            <person name="Brunk B."/>
            <person name="Roos D."/>
            <person name="Caler E."/>
            <person name="Lorenzi H."/>
        </authorList>
    </citation>
    <scope>NUCLEOTIDE SEQUENCE [LARGE SCALE GENOMIC DNA]</scope>
    <source>
        <strain evidence="4">p89</strain>
    </source>
</reference>
<dbReference type="SUPFAM" id="SSF50249">
    <property type="entry name" value="Nucleic acid-binding proteins"/>
    <property type="match status" value="1"/>
</dbReference>
<feature type="compositionally biased region" description="Gly residues" evidence="1">
    <location>
        <begin position="142"/>
        <end position="152"/>
    </location>
</feature>
<evidence type="ECO:0000259" key="2">
    <source>
        <dbReference type="PROSITE" id="PS51857"/>
    </source>
</evidence>
<dbReference type="SMART" id="SM00357">
    <property type="entry name" value="CSP"/>
    <property type="match status" value="1"/>
</dbReference>
<evidence type="ECO:0000256" key="1">
    <source>
        <dbReference type="SAM" id="MobiDB-lite"/>
    </source>
</evidence>
<dbReference type="VEuPathDB" id="ToxoDB:TGP89_267470"/>
<dbReference type="InterPro" id="IPR011129">
    <property type="entry name" value="CSD"/>
</dbReference>
<accession>A0A086JC62</accession>
<keyword evidence="3" id="KW-0238">DNA-binding</keyword>
<dbReference type="InterPro" id="IPR012340">
    <property type="entry name" value="NA-bd_OB-fold"/>
</dbReference>
<feature type="region of interest" description="Disordered" evidence="1">
    <location>
        <begin position="120"/>
        <end position="189"/>
    </location>
</feature>
<dbReference type="PANTHER" id="PTHR46565:SF20">
    <property type="entry name" value="COLD SHOCK DOMAIN-CONTAINING PROTEIN 4"/>
    <property type="match status" value="1"/>
</dbReference>
<dbReference type="GO" id="GO:0003677">
    <property type="term" value="F:DNA binding"/>
    <property type="evidence" value="ECO:0007669"/>
    <property type="project" value="UniProtKB-KW"/>
</dbReference>
<organism evidence="3 4">
    <name type="scientific">Toxoplasma gondii p89</name>
    <dbReference type="NCBI Taxonomy" id="943119"/>
    <lineage>
        <taxon>Eukaryota</taxon>
        <taxon>Sar</taxon>
        <taxon>Alveolata</taxon>
        <taxon>Apicomplexa</taxon>
        <taxon>Conoidasida</taxon>
        <taxon>Coccidia</taxon>
        <taxon>Eucoccidiorida</taxon>
        <taxon>Eimeriorina</taxon>
        <taxon>Sarcocystidae</taxon>
        <taxon>Toxoplasma</taxon>
    </lineage>
</organism>
<dbReference type="PROSITE" id="PS00352">
    <property type="entry name" value="CSD_1"/>
    <property type="match status" value="1"/>
</dbReference>
<dbReference type="Pfam" id="PF00313">
    <property type="entry name" value="CSD"/>
    <property type="match status" value="1"/>
</dbReference>
<dbReference type="PRINTS" id="PR00050">
    <property type="entry name" value="COLDSHOCK"/>
</dbReference>
<dbReference type="PROSITE" id="PS51857">
    <property type="entry name" value="CSD_2"/>
    <property type="match status" value="1"/>
</dbReference>
<dbReference type="PANTHER" id="PTHR46565">
    <property type="entry name" value="COLD SHOCK DOMAIN PROTEIN 2"/>
    <property type="match status" value="1"/>
</dbReference>
<dbReference type="Proteomes" id="UP000028828">
    <property type="component" value="Unassembled WGS sequence"/>
</dbReference>
<evidence type="ECO:0000313" key="4">
    <source>
        <dbReference type="Proteomes" id="UP000028828"/>
    </source>
</evidence>
<dbReference type="AlphaFoldDB" id="A0A086JC62"/>
<dbReference type="InterPro" id="IPR019844">
    <property type="entry name" value="CSD_CS"/>
</dbReference>
<dbReference type="EMBL" id="AEYI02002131">
    <property type="protein sequence ID" value="KFG29730.1"/>
    <property type="molecule type" value="Genomic_DNA"/>
</dbReference>
<name>A0A086JC62_TOXGO</name>
<feature type="compositionally biased region" description="Gly residues" evidence="1">
    <location>
        <begin position="159"/>
        <end position="174"/>
    </location>
</feature>
<evidence type="ECO:0000313" key="3">
    <source>
        <dbReference type="EMBL" id="KFG29730.1"/>
    </source>
</evidence>
<dbReference type="Gene3D" id="2.40.50.140">
    <property type="entry name" value="Nucleic acid-binding proteins"/>
    <property type="match status" value="1"/>
</dbReference>
<protein>
    <submittedName>
        <fullName evidence="3">Cold-shock DNA-binding domain-containing protein</fullName>
    </submittedName>
</protein>